<feature type="chain" id="PRO_5007171871" description="Transmembrane(S)protein" evidence="3">
    <location>
        <begin position="26"/>
        <end position="235"/>
    </location>
</feature>
<dbReference type="Proteomes" id="UP000053904">
    <property type="component" value="Unassembled WGS sequence"/>
</dbReference>
<accession>A0A124FWW3</accession>
<reference evidence="5" key="1">
    <citation type="journal article" date="2015" name="MBio">
        <title>Genome-Resolved Metagenomic Analysis Reveals Roles for Candidate Phyla and Other Microbial Community Members in Biogeochemical Transformations in Oil Reservoirs.</title>
        <authorList>
            <person name="Hu P."/>
            <person name="Tom L."/>
            <person name="Singh A."/>
            <person name="Thomas B.C."/>
            <person name="Baker B.J."/>
            <person name="Piceno Y.M."/>
            <person name="Andersen G.L."/>
            <person name="Banfield J.F."/>
        </authorList>
    </citation>
    <scope>NUCLEOTIDE SEQUENCE [LARGE SCALE GENOMIC DNA]</scope>
</reference>
<gene>
    <name evidence="4" type="ORF">XD93_1095</name>
</gene>
<feature type="region of interest" description="Disordered" evidence="1">
    <location>
        <begin position="197"/>
        <end position="235"/>
    </location>
</feature>
<feature type="compositionally biased region" description="Polar residues" evidence="1">
    <location>
        <begin position="226"/>
        <end position="235"/>
    </location>
</feature>
<proteinExistence type="predicted"/>
<feature type="transmembrane region" description="Helical" evidence="2">
    <location>
        <begin position="73"/>
        <end position="106"/>
    </location>
</feature>
<dbReference type="InterPro" id="IPR043739">
    <property type="entry name" value="DUF5684"/>
</dbReference>
<feature type="signal peptide" evidence="3">
    <location>
        <begin position="1"/>
        <end position="25"/>
    </location>
</feature>
<dbReference type="Pfam" id="PF18936">
    <property type="entry name" value="DUF5684"/>
    <property type="match status" value="1"/>
</dbReference>
<keyword evidence="2" id="KW-0812">Transmembrane</keyword>
<keyword evidence="2" id="KW-1133">Transmembrane helix</keyword>
<keyword evidence="3" id="KW-0732">Signal</keyword>
<protein>
    <recommendedName>
        <fullName evidence="6">Transmembrane(S)protein</fullName>
    </recommendedName>
</protein>
<feature type="transmembrane region" description="Helical" evidence="2">
    <location>
        <begin position="171"/>
        <end position="191"/>
    </location>
</feature>
<feature type="transmembrane region" description="Helical" evidence="2">
    <location>
        <begin position="140"/>
        <end position="159"/>
    </location>
</feature>
<comment type="caution">
    <text evidence="4">The sequence shown here is derived from an EMBL/GenBank/DDBJ whole genome shotgun (WGS) entry which is preliminary data.</text>
</comment>
<evidence type="ECO:0000256" key="3">
    <source>
        <dbReference type="SAM" id="SignalP"/>
    </source>
</evidence>
<name>A0A124FWW3_9BACT</name>
<sequence length="235" mass="26445">MFKKKFLSILLALSAVVLLPSFAFAQMEESMPEDDEVTIQIQEAGESIEDTTEDWDYEFNWDDYEDENDAEEIAAASTLLAGLGFVGFAISSLMGIAAYVYTSLAYMKIAKKLNHPNPWFAWIPILNIVLHLQLAGMSGWYILLMLVPLANVVVYIIAMMNICEKLGKEKLLGLLVLVPLANFILLGILAWGKDENEPVQQAPQQQFQQPQPQQQQPVQNEEESLKPQQSNQPQQ</sequence>
<dbReference type="EMBL" id="LGGO01000203">
    <property type="protein sequence ID" value="KUK76120.1"/>
    <property type="molecule type" value="Genomic_DNA"/>
</dbReference>
<evidence type="ECO:0000313" key="4">
    <source>
        <dbReference type="EMBL" id="KUK76120.1"/>
    </source>
</evidence>
<feature type="transmembrane region" description="Helical" evidence="2">
    <location>
        <begin position="118"/>
        <end position="134"/>
    </location>
</feature>
<dbReference type="AlphaFoldDB" id="A0A124FWW3"/>
<feature type="compositionally biased region" description="Low complexity" evidence="1">
    <location>
        <begin position="198"/>
        <end position="219"/>
    </location>
</feature>
<evidence type="ECO:0008006" key="6">
    <source>
        <dbReference type="Google" id="ProtNLM"/>
    </source>
</evidence>
<keyword evidence="2" id="KW-0472">Membrane</keyword>
<evidence type="ECO:0000313" key="5">
    <source>
        <dbReference type="Proteomes" id="UP000053904"/>
    </source>
</evidence>
<evidence type="ECO:0000256" key="2">
    <source>
        <dbReference type="SAM" id="Phobius"/>
    </source>
</evidence>
<evidence type="ECO:0000256" key="1">
    <source>
        <dbReference type="SAM" id="MobiDB-lite"/>
    </source>
</evidence>
<organism evidence="4 5">
    <name type="scientific">candidate division WS6 bacterium 34_10</name>
    <dbReference type="NCBI Taxonomy" id="1641389"/>
    <lineage>
        <taxon>Bacteria</taxon>
        <taxon>Candidatus Dojkabacteria</taxon>
    </lineage>
</organism>